<keyword evidence="3" id="KW-1185">Reference proteome</keyword>
<organism evidence="2 3">
    <name type="scientific">Megalodesulfovibrio gigas (strain ATCC 19364 / DSM 1382 / NCIMB 9332 / VKM B-1759)</name>
    <name type="common">Desulfovibrio gigas</name>
    <dbReference type="NCBI Taxonomy" id="1121448"/>
    <lineage>
        <taxon>Bacteria</taxon>
        <taxon>Pseudomonadati</taxon>
        <taxon>Thermodesulfobacteriota</taxon>
        <taxon>Desulfovibrionia</taxon>
        <taxon>Desulfovibrionales</taxon>
        <taxon>Desulfovibrionaceae</taxon>
        <taxon>Megalodesulfovibrio</taxon>
    </lineage>
</organism>
<proteinExistence type="predicted"/>
<reference evidence="2 3" key="1">
    <citation type="journal article" date="2013" name="J. Bacteriol.">
        <title>Roles of HynAB and Ech, the only two hydrogenases found in the model sulfate reducer Desulfovibrio gigas.</title>
        <authorList>
            <person name="Morais-Silva F.O."/>
            <person name="Santos C.I."/>
            <person name="Rodrigues R."/>
            <person name="Pereira I.A."/>
            <person name="Rodrigues-Pousada C."/>
        </authorList>
    </citation>
    <scope>NUCLEOTIDE SEQUENCE [LARGE SCALE GENOMIC DNA]</scope>
    <source>
        <strain evidence="3">ATCC 19364 / DSM 1382 / NCIMB 9332 / VKM B-1759</strain>
    </source>
</reference>
<name>T2GAC0_MEGG1</name>
<keyword evidence="1" id="KW-0812">Transmembrane</keyword>
<reference evidence="3" key="2">
    <citation type="submission" date="2013-07" db="EMBL/GenBank/DDBJ databases">
        <authorList>
            <person name="Morais-Silva F.O."/>
            <person name="Rezende A.M."/>
            <person name="Pimentel C."/>
            <person name="Resende D.M."/>
            <person name="Santos C.I."/>
            <person name="Clemente C."/>
            <person name="de Oliveira L.M."/>
            <person name="da Silva S.M."/>
            <person name="Costa D.A."/>
            <person name="Varela-Raposo A."/>
            <person name="Horacio E.C.A."/>
            <person name="Matos M."/>
            <person name="Flores O."/>
            <person name="Ruiz J.C."/>
            <person name="Rodrigues-Pousada C."/>
        </authorList>
    </citation>
    <scope>NUCLEOTIDE SEQUENCE [LARGE SCALE GENOMIC DNA]</scope>
    <source>
        <strain evidence="3">ATCC 19364 / DSM 1382 / NCIMB 9332 / VKM B-1759</strain>
    </source>
</reference>
<accession>T2GAC0</accession>
<evidence type="ECO:0000313" key="3">
    <source>
        <dbReference type="Proteomes" id="UP000016587"/>
    </source>
</evidence>
<evidence type="ECO:0000256" key="1">
    <source>
        <dbReference type="SAM" id="Phobius"/>
    </source>
</evidence>
<gene>
    <name evidence="2" type="ORF">DGI_0993</name>
</gene>
<dbReference type="EMBL" id="CP006585">
    <property type="protein sequence ID" value="AGW12872.1"/>
    <property type="molecule type" value="Genomic_DNA"/>
</dbReference>
<dbReference type="HOGENOM" id="CLU_1903293_0_0_7"/>
<keyword evidence="1" id="KW-1133">Transmembrane helix</keyword>
<evidence type="ECO:0000313" key="2">
    <source>
        <dbReference type="EMBL" id="AGW12872.1"/>
    </source>
</evidence>
<feature type="transmembrane region" description="Helical" evidence="1">
    <location>
        <begin position="33"/>
        <end position="53"/>
    </location>
</feature>
<protein>
    <submittedName>
        <fullName evidence="2">Uncharacterized protein</fullName>
    </submittedName>
</protein>
<dbReference type="AlphaFoldDB" id="T2GAC0"/>
<keyword evidence="1" id="KW-0472">Membrane</keyword>
<dbReference type="PATRIC" id="fig|1121448.10.peg.998"/>
<dbReference type="KEGG" id="dgg:DGI_0993"/>
<sequence>MIPTAGKYEFAEDGTLPVASGGFMHGFRFSRGLIVVAMFAVLFVLAACTAVVVDDPYVYRPAPPPPAVIVLPGETYGSPPPDRNRINRRLTVCNVNYNNCLVSCNALPHPSQKALCTSQCNAAFQQCQQRSVN</sequence>
<dbReference type="Proteomes" id="UP000016587">
    <property type="component" value="Chromosome"/>
</dbReference>
<dbReference type="STRING" id="1121448.DGI_0993"/>